<reference evidence="7" key="1">
    <citation type="journal article" date="2019" name="Int. J. Syst. Evol. Microbiol.">
        <title>The Global Catalogue of Microorganisms (GCM) 10K type strain sequencing project: providing services to taxonomists for standard genome sequencing and annotation.</title>
        <authorList>
            <consortium name="The Broad Institute Genomics Platform"/>
            <consortium name="The Broad Institute Genome Sequencing Center for Infectious Disease"/>
            <person name="Wu L."/>
            <person name="Ma J."/>
        </authorList>
    </citation>
    <scope>NUCLEOTIDE SEQUENCE [LARGE SCALE GENOMIC DNA]</scope>
    <source>
        <strain evidence="7">JCM 4816</strain>
    </source>
</reference>
<dbReference type="PROSITE" id="PS50914">
    <property type="entry name" value="BON"/>
    <property type="match status" value="1"/>
</dbReference>
<evidence type="ECO:0000256" key="3">
    <source>
        <dbReference type="SAM" id="MobiDB-lite"/>
    </source>
</evidence>
<keyword evidence="1 2" id="KW-0129">CBS domain</keyword>
<dbReference type="Gene3D" id="3.10.580.10">
    <property type="entry name" value="CBS-domain"/>
    <property type="match status" value="1"/>
</dbReference>
<evidence type="ECO:0000256" key="2">
    <source>
        <dbReference type="PROSITE-ProRule" id="PRU00703"/>
    </source>
</evidence>
<dbReference type="Proteomes" id="UP001596174">
    <property type="component" value="Unassembled WGS sequence"/>
</dbReference>
<keyword evidence="7" id="KW-1185">Reference proteome</keyword>
<dbReference type="InterPro" id="IPR017080">
    <property type="entry name" value="UCP036990_CBS_BON"/>
</dbReference>
<evidence type="ECO:0000259" key="4">
    <source>
        <dbReference type="PROSITE" id="PS50914"/>
    </source>
</evidence>
<evidence type="ECO:0000256" key="1">
    <source>
        <dbReference type="ARBA" id="ARBA00023122"/>
    </source>
</evidence>
<dbReference type="Pfam" id="PF00571">
    <property type="entry name" value="CBS"/>
    <property type="match status" value="2"/>
</dbReference>
<feature type="domain" description="BON" evidence="4">
    <location>
        <begin position="145"/>
        <end position="214"/>
    </location>
</feature>
<dbReference type="RefSeq" id="WP_380578773.1">
    <property type="nucleotide sequence ID" value="NZ_JBHSQJ010000005.1"/>
</dbReference>
<dbReference type="PANTHER" id="PTHR43080:SF29">
    <property type="entry name" value="OS02G0818000 PROTEIN"/>
    <property type="match status" value="1"/>
</dbReference>
<dbReference type="InterPro" id="IPR046342">
    <property type="entry name" value="CBS_dom_sf"/>
</dbReference>
<dbReference type="InterPro" id="IPR000644">
    <property type="entry name" value="CBS_dom"/>
</dbReference>
<dbReference type="PIRSF" id="PIRSF036990">
    <property type="entry name" value="UCP036990_CBS_BON"/>
    <property type="match status" value="1"/>
</dbReference>
<evidence type="ECO:0000313" key="6">
    <source>
        <dbReference type="EMBL" id="MFC5905869.1"/>
    </source>
</evidence>
<feature type="domain" description="CBS" evidence="5">
    <location>
        <begin position="10"/>
        <end position="66"/>
    </location>
</feature>
<dbReference type="Pfam" id="PF04972">
    <property type="entry name" value="BON"/>
    <property type="match status" value="1"/>
</dbReference>
<name>A0ABW1FWP0_9ACTN</name>
<dbReference type="InterPro" id="IPR007055">
    <property type="entry name" value="BON_dom"/>
</dbReference>
<feature type="region of interest" description="Disordered" evidence="3">
    <location>
        <begin position="64"/>
        <end position="88"/>
    </location>
</feature>
<dbReference type="InterPro" id="IPR051257">
    <property type="entry name" value="Diverse_CBS-Domain"/>
</dbReference>
<organism evidence="6 7">
    <name type="scientific">Streptacidiphilus monticola</name>
    <dbReference type="NCBI Taxonomy" id="2161674"/>
    <lineage>
        <taxon>Bacteria</taxon>
        <taxon>Bacillati</taxon>
        <taxon>Actinomycetota</taxon>
        <taxon>Actinomycetes</taxon>
        <taxon>Kitasatosporales</taxon>
        <taxon>Streptomycetaceae</taxon>
        <taxon>Streptacidiphilus</taxon>
    </lineage>
</organism>
<dbReference type="CDD" id="cd04586">
    <property type="entry name" value="CBS_pair_BON_assoc"/>
    <property type="match status" value="1"/>
</dbReference>
<comment type="caution">
    <text evidence="6">The sequence shown here is derived from an EMBL/GenBank/DDBJ whole genome shotgun (WGS) entry which is preliminary data.</text>
</comment>
<dbReference type="PANTHER" id="PTHR43080">
    <property type="entry name" value="CBS DOMAIN-CONTAINING PROTEIN CBSX3, MITOCHONDRIAL"/>
    <property type="match status" value="1"/>
</dbReference>
<dbReference type="SMART" id="SM00116">
    <property type="entry name" value="CBS"/>
    <property type="match status" value="2"/>
</dbReference>
<dbReference type="PROSITE" id="PS51371">
    <property type="entry name" value="CBS"/>
    <property type="match status" value="2"/>
</dbReference>
<sequence length="227" mass="24737">MRHRLVGELMTTAVVSARPDTPFKEIARLLARNDVTAVPVLDEQDRPLGIVSEADLMRHQAAGEDPAGLLPPADLDPQDRARSNGTTAAELMTSPAVCARPEWIVVEAARVMDGKQLKRLPVVDEAGRLIGIISRSDLLRVFLRSDRAIGEEIRQDLMVRTLRLPSQAVRVDVRDGQVTLSGTLELRSEQAALVRLSRAVDGVVAVTDQLSHRTDDTPAHELAVGGR</sequence>
<gene>
    <name evidence="6" type="ORF">ACFP3V_01365</name>
</gene>
<feature type="domain" description="CBS" evidence="5">
    <location>
        <begin position="92"/>
        <end position="149"/>
    </location>
</feature>
<dbReference type="EMBL" id="JBHSQJ010000005">
    <property type="protein sequence ID" value="MFC5905869.1"/>
    <property type="molecule type" value="Genomic_DNA"/>
</dbReference>
<feature type="compositionally biased region" description="Low complexity" evidence="3">
    <location>
        <begin position="65"/>
        <end position="75"/>
    </location>
</feature>
<proteinExistence type="predicted"/>
<dbReference type="Gene3D" id="3.30.1340.30">
    <property type="match status" value="1"/>
</dbReference>
<dbReference type="SUPFAM" id="SSF54631">
    <property type="entry name" value="CBS-domain pair"/>
    <property type="match status" value="1"/>
</dbReference>
<evidence type="ECO:0000313" key="7">
    <source>
        <dbReference type="Proteomes" id="UP001596174"/>
    </source>
</evidence>
<accession>A0ABW1FWP0</accession>
<protein>
    <submittedName>
        <fullName evidence="6">CBS domain-containing protein</fullName>
    </submittedName>
</protein>
<evidence type="ECO:0000259" key="5">
    <source>
        <dbReference type="PROSITE" id="PS51371"/>
    </source>
</evidence>